<feature type="non-terminal residue" evidence="2">
    <location>
        <position position="1"/>
    </location>
</feature>
<evidence type="ECO:0000256" key="1">
    <source>
        <dbReference type="SAM" id="MobiDB-lite"/>
    </source>
</evidence>
<protein>
    <submittedName>
        <fullName evidence="2">Uncharacterized protein</fullName>
    </submittedName>
</protein>
<comment type="caution">
    <text evidence="2">The sequence shown here is derived from an EMBL/GenBank/DDBJ whole genome shotgun (WGS) entry which is preliminary data.</text>
</comment>
<feature type="non-terminal residue" evidence="2">
    <location>
        <position position="53"/>
    </location>
</feature>
<proteinExistence type="predicted"/>
<gene>
    <name evidence="2" type="ORF">M9458_009082</name>
</gene>
<accession>A0ABD0RAG6</accession>
<feature type="region of interest" description="Disordered" evidence="1">
    <location>
        <begin position="1"/>
        <end position="28"/>
    </location>
</feature>
<organism evidence="2 3">
    <name type="scientific">Cirrhinus mrigala</name>
    <name type="common">Mrigala</name>
    <dbReference type="NCBI Taxonomy" id="683832"/>
    <lineage>
        <taxon>Eukaryota</taxon>
        <taxon>Metazoa</taxon>
        <taxon>Chordata</taxon>
        <taxon>Craniata</taxon>
        <taxon>Vertebrata</taxon>
        <taxon>Euteleostomi</taxon>
        <taxon>Actinopterygii</taxon>
        <taxon>Neopterygii</taxon>
        <taxon>Teleostei</taxon>
        <taxon>Ostariophysi</taxon>
        <taxon>Cypriniformes</taxon>
        <taxon>Cyprinidae</taxon>
        <taxon>Labeoninae</taxon>
        <taxon>Labeonini</taxon>
        <taxon>Cirrhinus</taxon>
    </lineage>
</organism>
<dbReference type="Proteomes" id="UP001529510">
    <property type="component" value="Unassembled WGS sequence"/>
</dbReference>
<keyword evidence="3" id="KW-1185">Reference proteome</keyword>
<evidence type="ECO:0000313" key="2">
    <source>
        <dbReference type="EMBL" id="KAL0195510.1"/>
    </source>
</evidence>
<evidence type="ECO:0000313" key="3">
    <source>
        <dbReference type="Proteomes" id="UP001529510"/>
    </source>
</evidence>
<name>A0ABD0RAG6_CIRMR</name>
<dbReference type="AlphaFoldDB" id="A0ABD0RAG6"/>
<dbReference type="EMBL" id="JAMKFB020000004">
    <property type="protein sequence ID" value="KAL0195510.1"/>
    <property type="molecule type" value="Genomic_DNA"/>
</dbReference>
<sequence>ALRLNARQMAPRPPSPLQQRQSSSRSHDFFREMCRSSWSPVPTRSFWGPSCTR</sequence>
<reference evidence="2 3" key="1">
    <citation type="submission" date="2024-05" db="EMBL/GenBank/DDBJ databases">
        <title>Genome sequencing and assembly of Indian major carp, Cirrhinus mrigala (Hamilton, 1822).</title>
        <authorList>
            <person name="Mohindra V."/>
            <person name="Chowdhury L.M."/>
            <person name="Lal K."/>
            <person name="Jena J.K."/>
        </authorList>
    </citation>
    <scope>NUCLEOTIDE SEQUENCE [LARGE SCALE GENOMIC DNA]</scope>
    <source>
        <strain evidence="2">CM1030</strain>
        <tissue evidence="2">Blood</tissue>
    </source>
</reference>